<reference evidence="2" key="2">
    <citation type="submission" date="2014-09" db="EMBL/GenBank/DDBJ databases">
        <authorList>
            <consortium name="NBRP consortium"/>
            <person name="Sawabe T."/>
            <person name="Meirelles P."/>
            <person name="Nakanishi M."/>
            <person name="Sayaka M."/>
            <person name="Hattori M."/>
            <person name="Ohkuma M."/>
        </authorList>
    </citation>
    <scope>NUCLEOTIDE SEQUENCE [LARGE SCALE GENOMIC DNA]</scope>
    <source>
        <strain evidence="2">JCM 19239</strain>
    </source>
</reference>
<comment type="caution">
    <text evidence="1">The sequence shown here is derived from an EMBL/GenBank/DDBJ whole genome shotgun (WGS) entry which is preliminary data.</text>
</comment>
<dbReference type="Pfam" id="PF08013">
    <property type="entry name" value="GatZ_KbaZ-like"/>
    <property type="match status" value="1"/>
</dbReference>
<evidence type="ECO:0000313" key="2">
    <source>
        <dbReference type="Proteomes" id="UP000029223"/>
    </source>
</evidence>
<dbReference type="Proteomes" id="UP000029223">
    <property type="component" value="Unassembled WGS sequence"/>
</dbReference>
<keyword evidence="1" id="KW-0808">Transferase</keyword>
<gene>
    <name evidence="1" type="ORF">JCM19239_2188</name>
</gene>
<keyword evidence="2" id="KW-1185">Reference proteome</keyword>
<dbReference type="EMBL" id="BBMS01000042">
    <property type="protein sequence ID" value="GAL28358.1"/>
    <property type="molecule type" value="Genomic_DNA"/>
</dbReference>
<organism evidence="1 2">
    <name type="scientific">Vibrio variabilis</name>
    <dbReference type="NCBI Taxonomy" id="990271"/>
    <lineage>
        <taxon>Bacteria</taxon>
        <taxon>Pseudomonadati</taxon>
        <taxon>Pseudomonadota</taxon>
        <taxon>Gammaproteobacteria</taxon>
        <taxon>Vibrionales</taxon>
        <taxon>Vibrionaceae</taxon>
        <taxon>Vibrio</taxon>
    </lineage>
</organism>
<dbReference type="GO" id="GO:0009024">
    <property type="term" value="F:tagatose-6-phosphate kinase activity"/>
    <property type="evidence" value="ECO:0007669"/>
    <property type="project" value="UniProtKB-EC"/>
</dbReference>
<name>A0ABQ0JHX1_9VIBR</name>
<sequence>MGPALTFALREALFALAEIEACLVKSEHSSQFKKVVDDVLLDTPKYWKSYYGEKHSDIINNLHFSFSDRIRYYWTDERIQAAQCRLIDNLNKVDIPLTMLSQYMPNQYLKVSSGEIEANAHTLIIDKIQEVVGQYSAACQ</sequence>
<proteinExistence type="predicted"/>
<dbReference type="Gene3D" id="1.10.400.20">
    <property type="entry name" value="putative tagatose 6-phosphate kinase domain like"/>
    <property type="match status" value="1"/>
</dbReference>
<reference evidence="2" key="1">
    <citation type="submission" date="2014-09" db="EMBL/GenBank/DDBJ databases">
        <title>Vibrio variabilis JCM 19239. (C206) whole genome shotgun sequence.</title>
        <authorList>
            <person name="Sawabe T."/>
            <person name="Meirelles P."/>
            <person name="Nakanishi M."/>
            <person name="Sayaka M."/>
            <person name="Hattori M."/>
            <person name="Ohkuma M."/>
        </authorList>
    </citation>
    <scope>NUCLEOTIDE SEQUENCE [LARGE SCALE GENOMIC DNA]</scope>
    <source>
        <strain evidence="2">JCM 19239</strain>
    </source>
</reference>
<evidence type="ECO:0000313" key="1">
    <source>
        <dbReference type="EMBL" id="GAL28358.1"/>
    </source>
</evidence>
<protein>
    <submittedName>
        <fullName evidence="1">Tagatose-6-phosphate kinase AgaZ</fullName>
        <ecNumber evidence="1">2.7.1.144</ecNumber>
    </submittedName>
</protein>
<accession>A0ABQ0JHX1</accession>
<dbReference type="SUPFAM" id="SSF51569">
    <property type="entry name" value="Aldolase"/>
    <property type="match status" value="1"/>
</dbReference>
<dbReference type="InterPro" id="IPR012062">
    <property type="entry name" value="GatZ/KbaZ-like"/>
</dbReference>
<dbReference type="EC" id="2.7.1.144" evidence="1"/>
<keyword evidence="1" id="KW-0418">Kinase</keyword>